<evidence type="ECO:0000313" key="2">
    <source>
        <dbReference type="Proteomes" id="UP000323506"/>
    </source>
</evidence>
<evidence type="ECO:0000313" key="1">
    <source>
        <dbReference type="EMBL" id="TYG55319.1"/>
    </source>
</evidence>
<reference evidence="1 2" key="1">
    <citation type="submission" date="2019-06" db="EMBL/GenBank/DDBJ databases">
        <title>WGS assembly of Gossypium darwinii.</title>
        <authorList>
            <person name="Chen Z.J."/>
            <person name="Sreedasyam A."/>
            <person name="Ando A."/>
            <person name="Song Q."/>
            <person name="De L."/>
            <person name="Hulse-Kemp A."/>
            <person name="Ding M."/>
            <person name="Ye W."/>
            <person name="Kirkbride R."/>
            <person name="Jenkins J."/>
            <person name="Plott C."/>
            <person name="Lovell J."/>
            <person name="Lin Y.-M."/>
            <person name="Vaughn R."/>
            <person name="Liu B."/>
            <person name="Li W."/>
            <person name="Simpson S."/>
            <person name="Scheffler B."/>
            <person name="Saski C."/>
            <person name="Grover C."/>
            <person name="Hu G."/>
            <person name="Conover J."/>
            <person name="Carlson J."/>
            <person name="Shu S."/>
            <person name="Boston L."/>
            <person name="Williams M."/>
            <person name="Peterson D."/>
            <person name="Mcgee K."/>
            <person name="Jones D."/>
            <person name="Wendel J."/>
            <person name="Stelly D."/>
            <person name="Grimwood J."/>
            <person name="Schmutz J."/>
        </authorList>
    </citation>
    <scope>NUCLEOTIDE SEQUENCE [LARGE SCALE GENOMIC DNA]</scope>
    <source>
        <strain evidence="1">1808015.09</strain>
    </source>
</reference>
<accession>A0A5D2BED6</accession>
<name>A0A5D2BED6_GOSDA</name>
<dbReference type="AlphaFoldDB" id="A0A5D2BED6"/>
<dbReference type="EMBL" id="CM017709">
    <property type="protein sequence ID" value="TYG55319.1"/>
    <property type="molecule type" value="Genomic_DNA"/>
</dbReference>
<dbReference type="Proteomes" id="UP000323506">
    <property type="component" value="Chromosome D09"/>
</dbReference>
<gene>
    <name evidence="1" type="ORF">ES288_D09G263200v1</name>
</gene>
<protein>
    <submittedName>
        <fullName evidence="1">Uncharacterized protein</fullName>
    </submittedName>
</protein>
<sequence length="60" mass="6885">MPVFIIYPFKTKNTYRTCCWLCSCYMGHLVLFSIVKHNDRTVQKKHAKTQGRSANASFGG</sequence>
<organism evidence="1 2">
    <name type="scientific">Gossypium darwinii</name>
    <name type="common">Darwin's cotton</name>
    <name type="synonym">Gossypium barbadense var. darwinii</name>
    <dbReference type="NCBI Taxonomy" id="34276"/>
    <lineage>
        <taxon>Eukaryota</taxon>
        <taxon>Viridiplantae</taxon>
        <taxon>Streptophyta</taxon>
        <taxon>Embryophyta</taxon>
        <taxon>Tracheophyta</taxon>
        <taxon>Spermatophyta</taxon>
        <taxon>Magnoliopsida</taxon>
        <taxon>eudicotyledons</taxon>
        <taxon>Gunneridae</taxon>
        <taxon>Pentapetalae</taxon>
        <taxon>rosids</taxon>
        <taxon>malvids</taxon>
        <taxon>Malvales</taxon>
        <taxon>Malvaceae</taxon>
        <taxon>Malvoideae</taxon>
        <taxon>Gossypium</taxon>
    </lineage>
</organism>
<keyword evidence="2" id="KW-1185">Reference proteome</keyword>
<proteinExistence type="predicted"/>